<keyword evidence="7" id="KW-0694">RNA-binding</keyword>
<dbReference type="GO" id="GO:0006402">
    <property type="term" value="P:mRNA catabolic process"/>
    <property type="evidence" value="ECO:0007669"/>
    <property type="project" value="TreeGrafter"/>
</dbReference>
<gene>
    <name evidence="10" type="ORF">MGWOODY_XGa697</name>
</gene>
<dbReference type="EMBL" id="CZRL01000104">
    <property type="protein sequence ID" value="CUS54288.1"/>
    <property type="molecule type" value="Genomic_DNA"/>
</dbReference>
<dbReference type="InterPro" id="IPR004476">
    <property type="entry name" value="RNase_II/RNase_R"/>
</dbReference>
<dbReference type="PROSITE" id="PS50096">
    <property type="entry name" value="IQ"/>
    <property type="match status" value="1"/>
</dbReference>
<dbReference type="PANTHER" id="PTHR23355:SF9">
    <property type="entry name" value="DIS3-LIKE EXONUCLEASE 2"/>
    <property type="match status" value="1"/>
</dbReference>
<dbReference type="NCBIfam" id="TIGR00358">
    <property type="entry name" value="3_prime_RNase"/>
    <property type="match status" value="1"/>
</dbReference>
<feature type="compositionally biased region" description="Basic residues" evidence="8">
    <location>
        <begin position="515"/>
        <end position="527"/>
    </location>
</feature>
<protein>
    <recommendedName>
        <fullName evidence="2">exoribonuclease II</fullName>
        <ecNumber evidence="2">3.1.13.1</ecNumber>
    </recommendedName>
</protein>
<dbReference type="InterPro" id="IPR003029">
    <property type="entry name" value="S1_domain"/>
</dbReference>
<dbReference type="GO" id="GO:0003723">
    <property type="term" value="F:RNA binding"/>
    <property type="evidence" value="ECO:0007669"/>
    <property type="project" value="UniProtKB-KW"/>
</dbReference>
<dbReference type="Gene3D" id="2.40.50.140">
    <property type="entry name" value="Nucleic acid-binding proteins"/>
    <property type="match status" value="1"/>
</dbReference>
<evidence type="ECO:0000256" key="6">
    <source>
        <dbReference type="ARBA" id="ARBA00022839"/>
    </source>
</evidence>
<evidence type="ECO:0000256" key="7">
    <source>
        <dbReference type="ARBA" id="ARBA00022884"/>
    </source>
</evidence>
<dbReference type="InterPro" id="IPR001900">
    <property type="entry name" value="RNase_II/R"/>
</dbReference>
<proteinExistence type="predicted"/>
<dbReference type="InterPro" id="IPR022966">
    <property type="entry name" value="RNase_II/R_CS"/>
</dbReference>
<keyword evidence="3" id="KW-0963">Cytoplasm</keyword>
<dbReference type="Pfam" id="PF00575">
    <property type="entry name" value="S1"/>
    <property type="match status" value="1"/>
</dbReference>
<accession>A0A160TXI3</accession>
<dbReference type="CDD" id="cd04471">
    <property type="entry name" value="S1_RNase_R"/>
    <property type="match status" value="1"/>
</dbReference>
<evidence type="ECO:0000256" key="3">
    <source>
        <dbReference type="ARBA" id="ARBA00022490"/>
    </source>
</evidence>
<dbReference type="InterPro" id="IPR012340">
    <property type="entry name" value="NA-bd_OB-fold"/>
</dbReference>
<dbReference type="PROSITE" id="PS01175">
    <property type="entry name" value="RIBONUCLEASE_II"/>
    <property type="match status" value="1"/>
</dbReference>
<evidence type="ECO:0000256" key="4">
    <source>
        <dbReference type="ARBA" id="ARBA00022722"/>
    </source>
</evidence>
<dbReference type="PROSITE" id="PS50126">
    <property type="entry name" value="S1"/>
    <property type="match status" value="1"/>
</dbReference>
<feature type="region of interest" description="Disordered" evidence="8">
    <location>
        <begin position="503"/>
        <end position="527"/>
    </location>
</feature>
<keyword evidence="4" id="KW-0540">Nuclease</keyword>
<evidence type="ECO:0000256" key="5">
    <source>
        <dbReference type="ARBA" id="ARBA00022801"/>
    </source>
</evidence>
<comment type="catalytic activity">
    <reaction evidence="1">
        <text>Exonucleolytic cleavage in the 3'- to 5'-direction to yield nucleoside 5'-phosphates.</text>
        <dbReference type="EC" id="3.1.13.1"/>
    </reaction>
</comment>
<dbReference type="GO" id="GO:0005829">
    <property type="term" value="C:cytosol"/>
    <property type="evidence" value="ECO:0007669"/>
    <property type="project" value="TreeGrafter"/>
</dbReference>
<evidence type="ECO:0000256" key="2">
    <source>
        <dbReference type="ARBA" id="ARBA00012163"/>
    </source>
</evidence>
<reference evidence="10" key="1">
    <citation type="submission" date="2015-10" db="EMBL/GenBank/DDBJ databases">
        <authorList>
            <person name="Gilbert D.G."/>
        </authorList>
    </citation>
    <scope>NUCLEOTIDE SEQUENCE</scope>
</reference>
<evidence type="ECO:0000313" key="10">
    <source>
        <dbReference type="EMBL" id="CUS54288.1"/>
    </source>
</evidence>
<name>A0A160TXI3_9ZZZZ</name>
<sequence length="527" mass="59073">MDTNKHSSYTETVIQAHDIPAQWSPQVIAETKELTGLTRDQFQGQCLDFTDLPFVTIDGDDARDYDDAICAQNSDDGWLLQIAIADVSHYVRPGTVLDKAARSRGNSTYFVDRVIPMLPEVLSNDLCSLRPDEDRLAIICSIKINSSGEILEWTFDQAWIRSRCRLTYTEVDQYLEKKEDQFIRAWGNAVCESLDMASQVVLARQGRCSGTGRIDINFPEAAITLGNNGVVETIGYRESNSATRLVEECMLSANLCAAQTLEKTLDRAIYRVHHAPSSQDLIHLRQVLQRFGLTLAGGQAPKILDFNKTLNVARETLGQGQWVEGLVLRTLKQARYDSTVAPHFALGFDCYTHFTSPIRRYPDLVVHRLIKNILGYDRSIHVNATNDELADVGVYCSTAERRSESAERTVNSCYKAQFMSDKIGRVFKGCISGVTEFGVFVQLLDQPIDGLVHVSQLGSDYYEFNPQTMELLGKDTGRTLRLGDALDVTLTGTSPEEGKISFSSVMKNQSTSRGRIYRRNKKKHRGR</sequence>
<evidence type="ECO:0000259" key="9">
    <source>
        <dbReference type="PROSITE" id="PS50126"/>
    </source>
</evidence>
<dbReference type="GO" id="GO:0008859">
    <property type="term" value="F:exoribonuclease II activity"/>
    <property type="evidence" value="ECO:0007669"/>
    <property type="project" value="UniProtKB-EC"/>
</dbReference>
<dbReference type="EC" id="3.1.13.1" evidence="2"/>
<dbReference type="AlphaFoldDB" id="A0A160TXI3"/>
<dbReference type="SUPFAM" id="SSF50249">
    <property type="entry name" value="Nucleic acid-binding proteins"/>
    <property type="match status" value="2"/>
</dbReference>
<feature type="compositionally biased region" description="Polar residues" evidence="8">
    <location>
        <begin position="503"/>
        <end position="513"/>
    </location>
</feature>
<feature type="domain" description="S1 motif" evidence="9">
    <location>
        <begin position="424"/>
        <end position="505"/>
    </location>
</feature>
<evidence type="ECO:0000256" key="8">
    <source>
        <dbReference type="SAM" id="MobiDB-lite"/>
    </source>
</evidence>
<dbReference type="SMART" id="SM00316">
    <property type="entry name" value="S1"/>
    <property type="match status" value="1"/>
</dbReference>
<keyword evidence="6" id="KW-0269">Exonuclease</keyword>
<dbReference type="PANTHER" id="PTHR23355">
    <property type="entry name" value="RIBONUCLEASE"/>
    <property type="match status" value="1"/>
</dbReference>
<organism evidence="10">
    <name type="scientific">hydrothermal vent metagenome</name>
    <dbReference type="NCBI Taxonomy" id="652676"/>
    <lineage>
        <taxon>unclassified sequences</taxon>
        <taxon>metagenomes</taxon>
        <taxon>ecological metagenomes</taxon>
    </lineage>
</organism>
<keyword evidence="5" id="KW-0378">Hydrolase</keyword>
<dbReference type="SMART" id="SM00955">
    <property type="entry name" value="RNB"/>
    <property type="match status" value="1"/>
</dbReference>
<dbReference type="Pfam" id="PF00773">
    <property type="entry name" value="RNB"/>
    <property type="match status" value="1"/>
</dbReference>
<dbReference type="InterPro" id="IPR050180">
    <property type="entry name" value="RNR_Ribonuclease"/>
</dbReference>
<evidence type="ECO:0000256" key="1">
    <source>
        <dbReference type="ARBA" id="ARBA00001849"/>
    </source>
</evidence>